<name>A0A9J6RGU5_9BACI</name>
<dbReference type="Pfam" id="PF13508">
    <property type="entry name" value="Acetyltransf_7"/>
    <property type="match status" value="1"/>
</dbReference>
<dbReference type="AlphaFoldDB" id="A0A9J6RGU5"/>
<evidence type="ECO:0000313" key="3">
    <source>
        <dbReference type="Proteomes" id="UP001084197"/>
    </source>
</evidence>
<dbReference type="InterPro" id="IPR052523">
    <property type="entry name" value="Trichothecene_AcTrans"/>
</dbReference>
<comment type="caution">
    <text evidence="2">The sequence shown here is derived from an EMBL/GenBank/DDBJ whole genome shotgun (WGS) entry which is preliminary data.</text>
</comment>
<organism evidence="2 3">
    <name type="scientific">Natronobacillus azotifigens</name>
    <dbReference type="NCBI Taxonomy" id="472978"/>
    <lineage>
        <taxon>Bacteria</taxon>
        <taxon>Bacillati</taxon>
        <taxon>Bacillota</taxon>
        <taxon>Bacilli</taxon>
        <taxon>Bacillales</taxon>
        <taxon>Bacillaceae</taxon>
        <taxon>Natronobacillus</taxon>
    </lineage>
</organism>
<evidence type="ECO:0000313" key="2">
    <source>
        <dbReference type="EMBL" id="MCZ0704661.1"/>
    </source>
</evidence>
<dbReference type="PANTHER" id="PTHR42791">
    <property type="entry name" value="GNAT FAMILY ACETYLTRANSFERASE"/>
    <property type="match status" value="1"/>
</dbReference>
<dbReference type="GO" id="GO:0016747">
    <property type="term" value="F:acyltransferase activity, transferring groups other than amino-acyl groups"/>
    <property type="evidence" value="ECO:0007669"/>
    <property type="project" value="InterPro"/>
</dbReference>
<dbReference type="CDD" id="cd04301">
    <property type="entry name" value="NAT_SF"/>
    <property type="match status" value="1"/>
</dbReference>
<protein>
    <submittedName>
        <fullName evidence="2">GNAT family N-acetyltransferase</fullName>
    </submittedName>
</protein>
<dbReference type="InterPro" id="IPR000182">
    <property type="entry name" value="GNAT_dom"/>
</dbReference>
<dbReference type="EMBL" id="JAPRAT010000057">
    <property type="protein sequence ID" value="MCZ0704661.1"/>
    <property type="molecule type" value="Genomic_DNA"/>
</dbReference>
<dbReference type="PROSITE" id="PS51186">
    <property type="entry name" value="GNAT"/>
    <property type="match status" value="1"/>
</dbReference>
<proteinExistence type="predicted"/>
<gene>
    <name evidence="2" type="ORF">OWO01_15810</name>
</gene>
<dbReference type="PANTHER" id="PTHR42791:SF1">
    <property type="entry name" value="N-ACETYLTRANSFERASE DOMAIN-CONTAINING PROTEIN"/>
    <property type="match status" value="1"/>
</dbReference>
<sequence length="207" mass="23926">MSQLYRLQKEDLPKAAEILANAFIDDPLACAFKELPDFKEKFTAFFQVPITYAHKYGEVFAPSKDLEGIMAWTPGHKAEMSLWRIMRSGAIKPAMQMGQAYKNIKPFVMQTTKDRKHFMKGKDFYYLAIIGVSPDHQGKGFGKRLLQAFIEHGKKNDLPLYLETETEQNASLYQHFGFKTLNQTEMPSLNMNLWSMVRESKKNYPIK</sequence>
<accession>A0A9J6RGU5</accession>
<dbReference type="RefSeq" id="WP_268781439.1">
    <property type="nucleotide sequence ID" value="NZ_JAPRAT010000057.1"/>
</dbReference>
<dbReference type="SUPFAM" id="SSF55729">
    <property type="entry name" value="Acyl-CoA N-acyltransferases (Nat)"/>
    <property type="match status" value="1"/>
</dbReference>
<dbReference type="Proteomes" id="UP001084197">
    <property type="component" value="Unassembled WGS sequence"/>
</dbReference>
<feature type="domain" description="N-acetyltransferase" evidence="1">
    <location>
        <begin position="67"/>
        <end position="204"/>
    </location>
</feature>
<keyword evidence="3" id="KW-1185">Reference proteome</keyword>
<dbReference type="Gene3D" id="3.40.630.30">
    <property type="match status" value="1"/>
</dbReference>
<evidence type="ECO:0000259" key="1">
    <source>
        <dbReference type="PROSITE" id="PS51186"/>
    </source>
</evidence>
<reference evidence="2" key="1">
    <citation type="submission" date="2022-11" db="EMBL/GenBank/DDBJ databases">
        <title>WGS of Natronobacillus azotifigens 24KS-1, an anaerobic diazotrophic haloalkaliphile from soda-rich habitats.</title>
        <authorList>
            <person name="Sorokin D.Y."/>
            <person name="Merkel A.Y."/>
        </authorList>
    </citation>
    <scope>NUCLEOTIDE SEQUENCE</scope>
    <source>
        <strain evidence="2">24KS-1</strain>
    </source>
</reference>
<dbReference type="InterPro" id="IPR016181">
    <property type="entry name" value="Acyl_CoA_acyltransferase"/>
</dbReference>